<evidence type="ECO:0000256" key="9">
    <source>
        <dbReference type="RuleBase" id="RU362053"/>
    </source>
</evidence>
<comment type="cofactor">
    <cofactor evidence="9">
        <name>[4Fe-4S] cluster</name>
        <dbReference type="ChEBI" id="CHEBI:49883"/>
    </cofactor>
    <text evidence="9">Binds 1 [4Fe-4S] cluster. The cluster is coordinated with 3 cysteines and an exchangeable S-adenosyl-L-methionine.</text>
</comment>
<organism evidence="11 12">
    <name type="scientific">Coprobacter secundus subsp. similis</name>
    <dbReference type="NCBI Taxonomy" id="2751153"/>
    <lineage>
        <taxon>Bacteria</taxon>
        <taxon>Pseudomonadati</taxon>
        <taxon>Bacteroidota</taxon>
        <taxon>Bacteroidia</taxon>
        <taxon>Bacteroidales</taxon>
        <taxon>Barnesiellaceae</taxon>
        <taxon>Coprobacter</taxon>
    </lineage>
</organism>
<evidence type="ECO:0000256" key="2">
    <source>
        <dbReference type="ARBA" id="ARBA00009777"/>
    </source>
</evidence>
<dbReference type="PROSITE" id="PS01087">
    <property type="entry name" value="RADICAL_ACTIVATING"/>
    <property type="match status" value="1"/>
</dbReference>
<dbReference type="InterPro" id="IPR001989">
    <property type="entry name" value="Radical_activat_CS"/>
</dbReference>
<evidence type="ECO:0000256" key="7">
    <source>
        <dbReference type="ARBA" id="ARBA00023004"/>
    </source>
</evidence>
<gene>
    <name evidence="11" type="ORF">Cop2CBH44_28950</name>
</gene>
<evidence type="ECO:0000256" key="8">
    <source>
        <dbReference type="ARBA" id="ARBA00023014"/>
    </source>
</evidence>
<dbReference type="InterPro" id="IPR007197">
    <property type="entry name" value="rSAM"/>
</dbReference>
<dbReference type="EMBL" id="AP023322">
    <property type="protein sequence ID" value="BCI64542.1"/>
    <property type="molecule type" value="Genomic_DNA"/>
</dbReference>
<dbReference type="NCBIfam" id="TIGR02493">
    <property type="entry name" value="PFLA"/>
    <property type="match status" value="1"/>
</dbReference>
<keyword evidence="9" id="KW-0963">Cytoplasm</keyword>
<keyword evidence="11" id="KW-0456">Lyase</keyword>
<dbReference type="GO" id="GO:0016829">
    <property type="term" value="F:lyase activity"/>
    <property type="evidence" value="ECO:0007669"/>
    <property type="project" value="UniProtKB-KW"/>
</dbReference>
<dbReference type="RefSeq" id="WP_021929706.1">
    <property type="nucleotide sequence ID" value="NZ_AP023322.1"/>
</dbReference>
<dbReference type="InterPro" id="IPR012838">
    <property type="entry name" value="PFL1_activating"/>
</dbReference>
<keyword evidence="5 9" id="KW-0479">Metal-binding</keyword>
<dbReference type="PANTHER" id="PTHR30352">
    <property type="entry name" value="PYRUVATE FORMATE-LYASE-ACTIVATING ENZYME"/>
    <property type="match status" value="1"/>
</dbReference>
<accession>A0A7G1I0F5</accession>
<evidence type="ECO:0000256" key="6">
    <source>
        <dbReference type="ARBA" id="ARBA00023002"/>
    </source>
</evidence>
<dbReference type="GO" id="GO:0046872">
    <property type="term" value="F:metal ion binding"/>
    <property type="evidence" value="ECO:0007669"/>
    <property type="project" value="UniProtKB-UniRule"/>
</dbReference>
<name>A0A7G1I0F5_9BACT</name>
<sequence>MSIKGRIHSLESFGTVDGPGIRFVVFMQGCPLRCLYCHNPDTWETKGKVNYEMTPEELINEILRYKNFITNGGVTVSGGEPLMQAEFVTSFFKLCQEARIHTALDTTGFIYTPKTIALLQYTNLVLLDIKTISPELHIALTGVKHNNTLRFLNKIEEYNIPVWIRHVVVPGITNDKISLQTLAKYISQYKVIEKAEILPYHTMGSYKYKELGMKYPLEDTPPLSIEELNIAKEIFRKNGIPCE</sequence>
<reference evidence="12" key="1">
    <citation type="submission" date="2020-07" db="EMBL/GenBank/DDBJ databases">
        <title>Complete genome sequencing of Coprobacter sp. strain 2CBH44.</title>
        <authorList>
            <person name="Sakamoto M."/>
            <person name="Murakami T."/>
            <person name="Mori H."/>
        </authorList>
    </citation>
    <scope>NUCLEOTIDE SEQUENCE [LARGE SCALE GENOMIC DNA]</scope>
    <source>
        <strain evidence="12">2CBH44</strain>
    </source>
</reference>
<dbReference type="PANTHER" id="PTHR30352:SF5">
    <property type="entry name" value="PYRUVATE FORMATE-LYASE 1-ACTIVATING ENZYME"/>
    <property type="match status" value="1"/>
</dbReference>
<feature type="domain" description="Radical SAM core" evidence="10">
    <location>
        <begin position="16"/>
        <end position="241"/>
    </location>
</feature>
<dbReference type="KEGG" id="copr:Cop2CBH44_28950"/>
<evidence type="ECO:0000256" key="5">
    <source>
        <dbReference type="ARBA" id="ARBA00022723"/>
    </source>
</evidence>
<dbReference type="CDD" id="cd01335">
    <property type="entry name" value="Radical_SAM"/>
    <property type="match status" value="1"/>
</dbReference>
<keyword evidence="6 9" id="KW-0560">Oxidoreductase</keyword>
<dbReference type="SFLD" id="SFLDG01066">
    <property type="entry name" value="organic_radical-activating_enz"/>
    <property type="match status" value="1"/>
</dbReference>
<keyword evidence="11" id="KW-0670">Pyruvate</keyword>
<evidence type="ECO:0000313" key="11">
    <source>
        <dbReference type="EMBL" id="BCI64542.1"/>
    </source>
</evidence>
<comment type="function">
    <text evidence="1">Activation of pyruvate formate-lyase 1 under anaerobic conditions by generation of an organic free radical, using S-adenosylmethionine and reduced flavodoxin as cosubstrates to produce 5'-deoxy-adenosine.</text>
</comment>
<comment type="similarity">
    <text evidence="2 9">Belongs to the organic radical-activating enzymes family.</text>
</comment>
<dbReference type="PROSITE" id="PS51918">
    <property type="entry name" value="RADICAL_SAM"/>
    <property type="match status" value="1"/>
</dbReference>
<evidence type="ECO:0000313" key="12">
    <source>
        <dbReference type="Proteomes" id="UP000594042"/>
    </source>
</evidence>
<keyword evidence="8 9" id="KW-0411">Iron-sulfur</keyword>
<dbReference type="Gene3D" id="3.20.20.70">
    <property type="entry name" value="Aldolase class I"/>
    <property type="match status" value="1"/>
</dbReference>
<keyword evidence="7 9" id="KW-0408">Iron</keyword>
<evidence type="ECO:0000256" key="3">
    <source>
        <dbReference type="ARBA" id="ARBA00022485"/>
    </source>
</evidence>
<comment type="function">
    <text evidence="9">Activation of pyruvate formate-lyase under anaerobic conditions by generation of an organic free radical, using S-adenosylmethionine and reduced flavodoxin as cosubstrates to produce 5'-deoxy-adenosine.</text>
</comment>
<dbReference type="GO" id="GO:0043365">
    <property type="term" value="F:[formate-C-acetyltransferase]-activating enzyme activity"/>
    <property type="evidence" value="ECO:0007669"/>
    <property type="project" value="UniProtKB-UniRule"/>
</dbReference>
<keyword evidence="12" id="KW-1185">Reference proteome</keyword>
<dbReference type="InterPro" id="IPR058240">
    <property type="entry name" value="rSAM_sf"/>
</dbReference>
<dbReference type="InterPro" id="IPR034457">
    <property type="entry name" value="Organic_radical-activating"/>
</dbReference>
<keyword evidence="3 9" id="KW-0004">4Fe-4S</keyword>
<proteinExistence type="inferred from homology"/>
<dbReference type="EC" id="1.97.1.4" evidence="9"/>
<protein>
    <recommendedName>
        <fullName evidence="9">Pyruvate formate-lyase-activating enzyme</fullName>
        <ecNumber evidence="9">1.97.1.4</ecNumber>
    </recommendedName>
</protein>
<dbReference type="GO" id="GO:0051539">
    <property type="term" value="F:4 iron, 4 sulfur cluster binding"/>
    <property type="evidence" value="ECO:0007669"/>
    <property type="project" value="UniProtKB-UniRule"/>
</dbReference>
<dbReference type="AlphaFoldDB" id="A0A7G1I0F5"/>
<comment type="subcellular location">
    <subcellularLocation>
        <location evidence="9">Cytoplasm</location>
    </subcellularLocation>
</comment>
<dbReference type="SFLD" id="SFLDG01067">
    <property type="entry name" value="SPASM/twitch_domain_containing"/>
    <property type="match status" value="1"/>
</dbReference>
<dbReference type="InterPro" id="IPR013785">
    <property type="entry name" value="Aldolase_TIM"/>
</dbReference>
<keyword evidence="4 9" id="KW-0949">S-adenosyl-L-methionine</keyword>
<dbReference type="Proteomes" id="UP000594042">
    <property type="component" value="Chromosome"/>
</dbReference>
<dbReference type="GO" id="GO:0005737">
    <property type="term" value="C:cytoplasm"/>
    <property type="evidence" value="ECO:0007669"/>
    <property type="project" value="UniProtKB-SubCell"/>
</dbReference>
<evidence type="ECO:0000256" key="4">
    <source>
        <dbReference type="ARBA" id="ARBA00022691"/>
    </source>
</evidence>
<dbReference type="SFLD" id="SFLDS00029">
    <property type="entry name" value="Radical_SAM"/>
    <property type="match status" value="1"/>
</dbReference>
<dbReference type="Pfam" id="PF04055">
    <property type="entry name" value="Radical_SAM"/>
    <property type="match status" value="1"/>
</dbReference>
<evidence type="ECO:0000259" key="10">
    <source>
        <dbReference type="PROSITE" id="PS51918"/>
    </source>
</evidence>
<evidence type="ECO:0000256" key="1">
    <source>
        <dbReference type="ARBA" id="ARBA00002918"/>
    </source>
</evidence>
<dbReference type="SUPFAM" id="SSF102114">
    <property type="entry name" value="Radical SAM enzymes"/>
    <property type="match status" value="1"/>
</dbReference>
<comment type="catalytic activity">
    <reaction evidence="9">
        <text>glycyl-[formate C-acetyltransferase] + reduced [flavodoxin] + S-adenosyl-L-methionine = glycin-2-yl radical-[formate C-acetyltransferase] + semiquinone [flavodoxin] + 5'-deoxyadenosine + L-methionine + H(+)</text>
        <dbReference type="Rhea" id="RHEA:19225"/>
        <dbReference type="Rhea" id="RHEA-COMP:10622"/>
        <dbReference type="Rhea" id="RHEA-COMP:12190"/>
        <dbReference type="Rhea" id="RHEA-COMP:12191"/>
        <dbReference type="Rhea" id="RHEA-COMP:14480"/>
        <dbReference type="ChEBI" id="CHEBI:15378"/>
        <dbReference type="ChEBI" id="CHEBI:17319"/>
        <dbReference type="ChEBI" id="CHEBI:29947"/>
        <dbReference type="ChEBI" id="CHEBI:32722"/>
        <dbReference type="ChEBI" id="CHEBI:57618"/>
        <dbReference type="ChEBI" id="CHEBI:57844"/>
        <dbReference type="ChEBI" id="CHEBI:59789"/>
        <dbReference type="ChEBI" id="CHEBI:140311"/>
        <dbReference type="EC" id="1.97.1.4"/>
    </reaction>
</comment>